<evidence type="ECO:0000256" key="1">
    <source>
        <dbReference type="ARBA" id="ARBA00001974"/>
    </source>
</evidence>
<dbReference type="InterPro" id="IPR020595">
    <property type="entry name" value="MnmG-rel_CS"/>
</dbReference>
<dbReference type="GO" id="GO:0002098">
    <property type="term" value="P:tRNA wobble uridine modification"/>
    <property type="evidence" value="ECO:0007669"/>
    <property type="project" value="InterPro"/>
</dbReference>
<evidence type="ECO:0000256" key="6">
    <source>
        <dbReference type="ARBA" id="ARBA00022694"/>
    </source>
</evidence>
<reference evidence="13 14" key="1">
    <citation type="journal article" date="1992" name="Lakartidningen">
        <title>[Penicillin V and not amoxicillin is the first choice preparation in acute otitis].</title>
        <authorList>
            <person name="Kamme C."/>
            <person name="Lundgren K."/>
            <person name="Prellner K."/>
        </authorList>
    </citation>
    <scope>NUCLEOTIDE SEQUENCE [LARGE SCALE GENOMIC DNA]</scope>
    <source>
        <strain evidence="13 14">W1</strain>
    </source>
</reference>
<dbReference type="Pfam" id="PF01134">
    <property type="entry name" value="GIDA"/>
    <property type="match status" value="1"/>
</dbReference>
<comment type="subunit">
    <text evidence="9 11">Homodimer. Heterotetramer of two MnmE and two MnmG subunits.</text>
</comment>
<dbReference type="InterPro" id="IPR002218">
    <property type="entry name" value="MnmG-rel"/>
</dbReference>
<dbReference type="InterPro" id="IPR044920">
    <property type="entry name" value="MnmG_C_subdom_sf"/>
</dbReference>
<evidence type="ECO:0000256" key="11">
    <source>
        <dbReference type="HAMAP-Rule" id="MF_00129"/>
    </source>
</evidence>
<dbReference type="NCBIfam" id="TIGR00136">
    <property type="entry name" value="mnmG_gidA"/>
    <property type="match status" value="1"/>
</dbReference>
<keyword evidence="8 11" id="KW-0520">NAD</keyword>
<evidence type="ECO:0000256" key="2">
    <source>
        <dbReference type="ARBA" id="ARBA00003717"/>
    </source>
</evidence>
<dbReference type="InterPro" id="IPR036188">
    <property type="entry name" value="FAD/NAD-bd_sf"/>
</dbReference>
<comment type="function">
    <text evidence="2 11">NAD-binding protein involved in the addition of a carboxymethylaminomethyl (cmnm) group at the wobble position (U34) of certain tRNAs, forming tRNA-cmnm(5)s(2)U34.</text>
</comment>
<evidence type="ECO:0000256" key="9">
    <source>
        <dbReference type="ARBA" id="ARBA00025948"/>
    </source>
</evidence>
<feature type="binding site" evidence="11">
    <location>
        <begin position="270"/>
        <end position="284"/>
    </location>
    <ligand>
        <name>NAD(+)</name>
        <dbReference type="ChEBI" id="CHEBI:57540"/>
    </ligand>
</feature>
<dbReference type="InterPro" id="IPR040131">
    <property type="entry name" value="MnmG_N"/>
</dbReference>
<dbReference type="Pfam" id="PF13932">
    <property type="entry name" value="SAM_GIDA_C"/>
    <property type="match status" value="1"/>
</dbReference>
<feature type="domain" description="tRNA uridine 5-carboxymethylaminomethyl modification enzyme C-terminal subdomain" evidence="12">
    <location>
        <begin position="538"/>
        <end position="609"/>
    </location>
</feature>
<keyword evidence="7 11" id="KW-0274">FAD</keyword>
<proteinExistence type="inferred from homology"/>
<dbReference type="EMBL" id="SAXT01000006">
    <property type="protein sequence ID" value="TXJ11166.1"/>
    <property type="molecule type" value="Genomic_DNA"/>
</dbReference>
<protein>
    <recommendedName>
        <fullName evidence="4 11">tRNA uridine 5-carboxymethylaminomethyl modification enzyme MnmG</fullName>
    </recommendedName>
    <alternativeName>
        <fullName evidence="10 11">Glucose-inhibited division protein A</fullName>
    </alternativeName>
</protein>
<comment type="caution">
    <text evidence="11">Lacks conserved residue(s) required for the propagation of feature annotation.</text>
</comment>
<dbReference type="GO" id="GO:0005829">
    <property type="term" value="C:cytosol"/>
    <property type="evidence" value="ECO:0007669"/>
    <property type="project" value="TreeGrafter"/>
</dbReference>
<organism evidence="13 14">
    <name type="scientific">Brachyspira aalborgi</name>
    <dbReference type="NCBI Taxonomy" id="29522"/>
    <lineage>
        <taxon>Bacteria</taxon>
        <taxon>Pseudomonadati</taxon>
        <taxon>Spirochaetota</taxon>
        <taxon>Spirochaetia</taxon>
        <taxon>Brachyspirales</taxon>
        <taxon>Brachyspiraceae</taxon>
        <taxon>Brachyspira</taxon>
    </lineage>
</organism>
<dbReference type="SMART" id="SM01228">
    <property type="entry name" value="GIDA_assoc_3"/>
    <property type="match status" value="1"/>
</dbReference>
<keyword evidence="6 11" id="KW-0819">tRNA processing</keyword>
<evidence type="ECO:0000256" key="3">
    <source>
        <dbReference type="ARBA" id="ARBA00007653"/>
    </source>
</evidence>
<evidence type="ECO:0000313" key="13">
    <source>
        <dbReference type="EMBL" id="TXJ11166.1"/>
    </source>
</evidence>
<name>A0A5C8CDX7_9SPIR</name>
<dbReference type="HAMAP" id="MF_00129">
    <property type="entry name" value="MnmG_GidA"/>
    <property type="match status" value="1"/>
</dbReference>
<evidence type="ECO:0000256" key="10">
    <source>
        <dbReference type="ARBA" id="ARBA00031800"/>
    </source>
</evidence>
<comment type="subcellular location">
    <subcellularLocation>
        <location evidence="11">Cytoplasm</location>
    </subcellularLocation>
</comment>
<dbReference type="FunFam" id="3.50.50.60:FF:000002">
    <property type="entry name" value="tRNA uridine 5-carboxymethylaminomethyl modification enzyme MnmG"/>
    <property type="match status" value="1"/>
</dbReference>
<dbReference type="PANTHER" id="PTHR11806:SF0">
    <property type="entry name" value="PROTEIN MTO1 HOMOLOG, MITOCHONDRIAL"/>
    <property type="match status" value="1"/>
</dbReference>
<dbReference type="Gene3D" id="3.50.50.60">
    <property type="entry name" value="FAD/NAD(P)-binding domain"/>
    <property type="match status" value="2"/>
</dbReference>
<sequence length="619" mass="70092">MNNKYDIIVVGGGHAGIEASLSSARLGAKTLLISINLDTIGQMSCNPSIGGVAKGTIAKEIDALGGEMGILADKTMMQFRMLNRSKGRAVWAPRAQSDKYAYRDEATKSLYSQNNLTLHQDIVNSLIVENNIIKGLKTERGIEYLSDAIILTTGTFLNGLIHIGEYQKPAGRIGELPAIGLSDNLRDLGFEVGRLKTGTPARVDFDSIDLDILETQFGDNEIVPFSFLNDNIEINQTPCYITYTNKNIHKLITDNIHLSPMYSGVIKGIGPRYCPSIEDKVVRFADKERHQLFLERESHRTKEVYINGFSSSLPEEVQIKMIRSLKGLENVRILKPAYAIEYDYINPIELKPTLETKKIEGLFLAGQINGTSGYEEAACQGLIAGINASLKIQKREPFILKRSDGYIGVLIDDLTTRGTKEPHRMFTSQAEHRMLLRQDNADERLTELSYNIGLASKERLEKVKDKKLKTQILVDFLNKRTLTQKETEELGFEKEAKEFRTMTLSSIIKRPECNIKTVLKFIDKDYNKNVLENAETYIKYEGYISRYLNEIKDIEKYENMIIPKDFDYSTLQSVKIDQINKLKQFKPYNISQALRIPEIDMSVVHILILAINNLKKNKK</sequence>
<evidence type="ECO:0000256" key="4">
    <source>
        <dbReference type="ARBA" id="ARBA00020461"/>
    </source>
</evidence>
<evidence type="ECO:0000259" key="12">
    <source>
        <dbReference type="SMART" id="SM01228"/>
    </source>
</evidence>
<dbReference type="GO" id="GO:0030488">
    <property type="term" value="P:tRNA methylation"/>
    <property type="evidence" value="ECO:0007669"/>
    <property type="project" value="TreeGrafter"/>
</dbReference>
<dbReference type="RefSeq" id="WP_147759036.1">
    <property type="nucleotide sequence ID" value="NZ_SAXT01000006.1"/>
</dbReference>
<dbReference type="InterPro" id="IPR004416">
    <property type="entry name" value="MnmG"/>
</dbReference>
<dbReference type="GO" id="GO:0050660">
    <property type="term" value="F:flavin adenine dinucleotide binding"/>
    <property type="evidence" value="ECO:0007669"/>
    <property type="project" value="UniProtKB-UniRule"/>
</dbReference>
<evidence type="ECO:0000256" key="7">
    <source>
        <dbReference type="ARBA" id="ARBA00022827"/>
    </source>
</evidence>
<dbReference type="Proteomes" id="UP000325116">
    <property type="component" value="Unassembled WGS sequence"/>
</dbReference>
<evidence type="ECO:0000313" key="14">
    <source>
        <dbReference type="Proteomes" id="UP000325116"/>
    </source>
</evidence>
<dbReference type="PANTHER" id="PTHR11806">
    <property type="entry name" value="GLUCOSE INHIBITED DIVISION PROTEIN A"/>
    <property type="match status" value="1"/>
</dbReference>
<dbReference type="SUPFAM" id="SSF51905">
    <property type="entry name" value="FAD/NAD(P)-binding domain"/>
    <property type="match status" value="1"/>
</dbReference>
<evidence type="ECO:0000256" key="5">
    <source>
        <dbReference type="ARBA" id="ARBA00022630"/>
    </source>
</evidence>
<dbReference type="Gene3D" id="1.10.150.570">
    <property type="entry name" value="GidA associated domain, C-terminal subdomain"/>
    <property type="match status" value="1"/>
</dbReference>
<comment type="cofactor">
    <cofactor evidence="1 11">
        <name>FAD</name>
        <dbReference type="ChEBI" id="CHEBI:57692"/>
    </cofactor>
</comment>
<dbReference type="PROSITE" id="PS01281">
    <property type="entry name" value="GIDA_2"/>
    <property type="match status" value="1"/>
</dbReference>
<keyword evidence="5 11" id="KW-0285">Flavoprotein</keyword>
<comment type="caution">
    <text evidence="13">The sequence shown here is derived from an EMBL/GenBank/DDBJ whole genome shotgun (WGS) entry which is preliminary data.</text>
</comment>
<keyword evidence="11" id="KW-0963">Cytoplasm</keyword>
<dbReference type="InterPro" id="IPR026904">
    <property type="entry name" value="MnmG_C"/>
</dbReference>
<feature type="binding site" evidence="11">
    <location>
        <begin position="11"/>
        <end position="16"/>
    </location>
    <ligand>
        <name>FAD</name>
        <dbReference type="ChEBI" id="CHEBI:57692"/>
    </ligand>
</feature>
<dbReference type="Gene3D" id="1.10.10.1800">
    <property type="entry name" value="tRNA uridine 5-carboxymethylaminomethyl modification enzyme MnmG/GidA"/>
    <property type="match status" value="1"/>
</dbReference>
<comment type="similarity">
    <text evidence="3 11">Belongs to the MnmG family.</text>
</comment>
<dbReference type="InterPro" id="IPR047001">
    <property type="entry name" value="MnmG_C_subdom"/>
</dbReference>
<dbReference type="PROSITE" id="PS01280">
    <property type="entry name" value="GIDA_1"/>
    <property type="match status" value="1"/>
</dbReference>
<dbReference type="AlphaFoldDB" id="A0A5C8CDX7"/>
<gene>
    <name evidence="11 13" type="primary">mnmG</name>
    <name evidence="11" type="synonym">gidA</name>
    <name evidence="13" type="ORF">EPJ80_11135</name>
</gene>
<accession>A0A5C8CDX7</accession>
<evidence type="ECO:0000256" key="8">
    <source>
        <dbReference type="ARBA" id="ARBA00023027"/>
    </source>
</evidence>
<dbReference type="Pfam" id="PF21680">
    <property type="entry name" value="GIDA_C_1st"/>
    <property type="match status" value="1"/>
</dbReference>
<dbReference type="InterPro" id="IPR049312">
    <property type="entry name" value="GIDA_C_N"/>
</dbReference>